<feature type="non-terminal residue" evidence="1">
    <location>
        <position position="1"/>
    </location>
</feature>
<sequence length="91" mass="10292">ISGAFLMVKKAVVNKVGMMDEDFFLYGEEVEWCSRLVREGGCCIYGDCKIIHLEGQTITAETGSTENSYTNIFDKKGLQLILSNHLRIRKQ</sequence>
<organism evidence="1 2">
    <name type="scientific">Streptomyces galilaeus</name>
    <dbReference type="NCBI Taxonomy" id="33899"/>
    <lineage>
        <taxon>Bacteria</taxon>
        <taxon>Bacillati</taxon>
        <taxon>Actinomycetota</taxon>
        <taxon>Actinomycetes</taxon>
        <taxon>Kitasatosporales</taxon>
        <taxon>Streptomycetaceae</taxon>
        <taxon>Streptomyces</taxon>
    </lineage>
</organism>
<keyword evidence="1" id="KW-0808">Transferase</keyword>
<feature type="non-terminal residue" evidence="1">
    <location>
        <position position="91"/>
    </location>
</feature>
<reference evidence="1 2" key="1">
    <citation type="submission" date="2024-12" db="EMBL/GenBank/DDBJ databases">
        <title>Forecasting of Potato common scab and diversities of Pathogenic streptomyces spp. in china.</title>
        <authorList>
            <person name="Handique U."/>
            <person name="Wu J."/>
        </authorList>
    </citation>
    <scope>NUCLEOTIDE SEQUENCE [LARGE SCALE GENOMIC DNA]</scope>
    <source>
        <strain evidence="1 2">ZRIMU1585</strain>
    </source>
</reference>
<dbReference type="SUPFAM" id="SSF53448">
    <property type="entry name" value="Nucleotide-diphospho-sugar transferases"/>
    <property type="match status" value="1"/>
</dbReference>
<dbReference type="EC" id="2.4.-.-" evidence="1"/>
<name>A0ABW9J1E6_STRGJ</name>
<gene>
    <name evidence="1" type="ORF">ACKI1S_47840</name>
</gene>
<dbReference type="EMBL" id="JBJVNE010000279">
    <property type="protein sequence ID" value="MFM9653730.1"/>
    <property type="molecule type" value="Genomic_DNA"/>
</dbReference>
<evidence type="ECO:0000313" key="1">
    <source>
        <dbReference type="EMBL" id="MFM9653730.1"/>
    </source>
</evidence>
<protein>
    <submittedName>
        <fullName evidence="1">Glycosyltransferase family 2 protein</fullName>
        <ecNumber evidence="1">2.4.-.-</ecNumber>
    </submittedName>
</protein>
<comment type="caution">
    <text evidence="1">The sequence shown here is derived from an EMBL/GenBank/DDBJ whole genome shotgun (WGS) entry which is preliminary data.</text>
</comment>
<dbReference type="RefSeq" id="WP_409097962.1">
    <property type="nucleotide sequence ID" value="NZ_JBJVNE010000279.1"/>
</dbReference>
<accession>A0ABW9J1E6</accession>
<keyword evidence="2" id="KW-1185">Reference proteome</keyword>
<evidence type="ECO:0000313" key="2">
    <source>
        <dbReference type="Proteomes" id="UP001631993"/>
    </source>
</evidence>
<dbReference type="GO" id="GO:0016757">
    <property type="term" value="F:glycosyltransferase activity"/>
    <property type="evidence" value="ECO:0007669"/>
    <property type="project" value="UniProtKB-KW"/>
</dbReference>
<keyword evidence="1" id="KW-0328">Glycosyltransferase</keyword>
<proteinExistence type="predicted"/>
<dbReference type="Gene3D" id="3.90.550.10">
    <property type="entry name" value="Spore Coat Polysaccharide Biosynthesis Protein SpsA, Chain A"/>
    <property type="match status" value="1"/>
</dbReference>
<dbReference type="InterPro" id="IPR029044">
    <property type="entry name" value="Nucleotide-diphossugar_trans"/>
</dbReference>
<dbReference type="Proteomes" id="UP001631993">
    <property type="component" value="Unassembled WGS sequence"/>
</dbReference>